<dbReference type="Proteomes" id="UP000424805">
    <property type="component" value="Unassembled WGS sequence"/>
</dbReference>
<organism evidence="2 3">
    <name type="scientific">Bacteroides ovatus</name>
    <dbReference type="NCBI Taxonomy" id="28116"/>
    <lineage>
        <taxon>Bacteria</taxon>
        <taxon>Pseudomonadati</taxon>
        <taxon>Bacteroidota</taxon>
        <taxon>Bacteroidia</taxon>
        <taxon>Bacteroidales</taxon>
        <taxon>Bacteroidaceae</taxon>
        <taxon>Bacteroides</taxon>
    </lineage>
</organism>
<feature type="compositionally biased region" description="Polar residues" evidence="1">
    <location>
        <begin position="7"/>
        <end position="20"/>
    </location>
</feature>
<dbReference type="AlphaFoldDB" id="A0A7J4XY82"/>
<feature type="region of interest" description="Disordered" evidence="1">
    <location>
        <begin position="1"/>
        <end position="20"/>
    </location>
</feature>
<reference evidence="2 3" key="1">
    <citation type="journal article" date="2019" name="Nat. Med.">
        <title>A library of human gut bacterial isolates paired with longitudinal multiomics data enables mechanistic microbiome research.</title>
        <authorList>
            <person name="Poyet M."/>
            <person name="Groussin M."/>
            <person name="Gibbons S.M."/>
            <person name="Avila-Pacheco J."/>
            <person name="Jiang X."/>
            <person name="Kearney S.M."/>
            <person name="Perrotta A.R."/>
            <person name="Berdy B."/>
            <person name="Zhao S."/>
            <person name="Lieberman T.D."/>
            <person name="Swanson P.K."/>
            <person name="Smith M."/>
            <person name="Roesemann S."/>
            <person name="Alexander J.E."/>
            <person name="Rich S.A."/>
            <person name="Livny J."/>
            <person name="Vlamakis H."/>
            <person name="Clish C."/>
            <person name="Bullock K."/>
            <person name="Deik A."/>
            <person name="Scott J."/>
            <person name="Pierce K.A."/>
            <person name="Xavier R.J."/>
            <person name="Alm E.J."/>
        </authorList>
    </citation>
    <scope>NUCLEOTIDE SEQUENCE [LARGE SCALE GENOMIC DNA]</scope>
    <source>
        <strain evidence="2 3">BIOML-A15</strain>
    </source>
</reference>
<proteinExistence type="predicted"/>
<dbReference type="EMBL" id="VWFP01000011">
    <property type="protein sequence ID" value="KAA4626753.1"/>
    <property type="molecule type" value="Genomic_DNA"/>
</dbReference>
<gene>
    <name evidence="2" type="ORF">F3B90_12780</name>
</gene>
<comment type="caution">
    <text evidence="2">The sequence shown here is derived from an EMBL/GenBank/DDBJ whole genome shotgun (WGS) entry which is preliminary data.</text>
</comment>
<accession>A0A7J4XY82</accession>
<sequence length="110" mass="12118">MKATKIVTHSTNPSNQVSHFSEGNQIVPAENSTSAYLQSEELFSIEKDSLQTKETSLQQVHYNNPDNISARIGFAPIVLEIPDEVHRKIVEAALRLNRGDSSGERGRSGV</sequence>
<evidence type="ECO:0000256" key="1">
    <source>
        <dbReference type="SAM" id="MobiDB-lite"/>
    </source>
</evidence>
<protein>
    <submittedName>
        <fullName evidence="2">Uncharacterized protein</fullName>
    </submittedName>
</protein>
<name>A0A7J4XY82_BACOV</name>
<evidence type="ECO:0000313" key="3">
    <source>
        <dbReference type="Proteomes" id="UP000424805"/>
    </source>
</evidence>
<evidence type="ECO:0000313" key="2">
    <source>
        <dbReference type="EMBL" id="KAA4626753.1"/>
    </source>
</evidence>